<dbReference type="InterPro" id="IPR017946">
    <property type="entry name" value="PLC-like_Pdiesterase_TIM-brl"/>
</dbReference>
<keyword evidence="4" id="KW-0319">Glycerol metabolism</keyword>
<reference evidence="10" key="1">
    <citation type="journal article" date="2019" name="Int. J. Syst. Evol. Microbiol.">
        <title>The Global Catalogue of Microorganisms (GCM) 10K type strain sequencing project: providing services to taxonomists for standard genome sequencing and annotation.</title>
        <authorList>
            <consortium name="The Broad Institute Genomics Platform"/>
            <consortium name="The Broad Institute Genome Sequencing Center for Infectious Disease"/>
            <person name="Wu L."/>
            <person name="Ma J."/>
        </authorList>
    </citation>
    <scope>NUCLEOTIDE SEQUENCE [LARGE SCALE GENOMIC DNA]</scope>
    <source>
        <strain evidence="10">JCM 17459</strain>
    </source>
</reference>
<evidence type="ECO:0000256" key="3">
    <source>
        <dbReference type="ARBA" id="ARBA00022729"/>
    </source>
</evidence>
<dbReference type="PROSITE" id="PS51704">
    <property type="entry name" value="GP_PDE"/>
    <property type="match status" value="1"/>
</dbReference>
<dbReference type="RefSeq" id="WP_345043202.1">
    <property type="nucleotide sequence ID" value="NZ_BAABBA010000018.1"/>
</dbReference>
<dbReference type="InterPro" id="IPR027372">
    <property type="entry name" value="Phytase-like_dom"/>
</dbReference>
<evidence type="ECO:0000259" key="8">
    <source>
        <dbReference type="PROSITE" id="PS51704"/>
    </source>
</evidence>
<dbReference type="EMBL" id="BAABBA010000018">
    <property type="protein sequence ID" value="GAA4288794.1"/>
    <property type="molecule type" value="Genomic_DNA"/>
</dbReference>
<dbReference type="Pfam" id="PF03009">
    <property type="entry name" value="GDPD"/>
    <property type="match status" value="1"/>
</dbReference>
<dbReference type="EC" id="3.1.4.46" evidence="2"/>
<dbReference type="CDD" id="cd08602">
    <property type="entry name" value="GDPD_ScGlpQ1_like"/>
    <property type="match status" value="1"/>
</dbReference>
<accession>A0ABP8EXR7</accession>
<feature type="domain" description="GP-PDE" evidence="8">
    <location>
        <begin position="440"/>
        <end position="765"/>
    </location>
</feature>
<evidence type="ECO:0000313" key="9">
    <source>
        <dbReference type="EMBL" id="GAA4288794.1"/>
    </source>
</evidence>
<feature type="signal peptide" evidence="7">
    <location>
        <begin position="1"/>
        <end position="24"/>
    </location>
</feature>
<evidence type="ECO:0000256" key="2">
    <source>
        <dbReference type="ARBA" id="ARBA00012247"/>
    </source>
</evidence>
<evidence type="ECO:0000256" key="4">
    <source>
        <dbReference type="ARBA" id="ARBA00022798"/>
    </source>
</evidence>
<comment type="caution">
    <text evidence="9">The sequence shown here is derived from an EMBL/GenBank/DDBJ whole genome shotgun (WGS) entry which is preliminary data.</text>
</comment>
<dbReference type="Proteomes" id="UP001499841">
    <property type="component" value="Unassembled WGS sequence"/>
</dbReference>
<dbReference type="Gene3D" id="3.20.20.190">
    <property type="entry name" value="Phosphatidylinositol (PI) phosphodiesterase"/>
    <property type="match status" value="1"/>
</dbReference>
<dbReference type="PANTHER" id="PTHR43620:SF7">
    <property type="entry name" value="GLYCEROPHOSPHODIESTER PHOSPHODIESTERASE GDPD5-RELATED"/>
    <property type="match status" value="1"/>
</dbReference>
<comment type="similarity">
    <text evidence="1">Belongs to the glycerophosphoryl diester phosphodiesterase family.</text>
</comment>
<evidence type="ECO:0000256" key="1">
    <source>
        <dbReference type="ARBA" id="ARBA00007277"/>
    </source>
</evidence>
<keyword evidence="3 7" id="KW-0732">Signal</keyword>
<organism evidence="9 10">
    <name type="scientific">Georgenia daeguensis</name>
    <dbReference type="NCBI Taxonomy" id="908355"/>
    <lineage>
        <taxon>Bacteria</taxon>
        <taxon>Bacillati</taxon>
        <taxon>Actinomycetota</taxon>
        <taxon>Actinomycetes</taxon>
        <taxon>Micrococcales</taxon>
        <taxon>Bogoriellaceae</taxon>
        <taxon>Georgenia</taxon>
    </lineage>
</organism>
<gene>
    <name evidence="9" type="ORF">GCM10022262_31540</name>
</gene>
<keyword evidence="10" id="KW-1185">Reference proteome</keyword>
<feature type="chain" id="PRO_5046848038" description="glycerophosphodiester phosphodiesterase" evidence="7">
    <location>
        <begin position="25"/>
        <end position="776"/>
    </location>
</feature>
<dbReference type="InterPro" id="IPR030395">
    <property type="entry name" value="GP_PDE_dom"/>
</dbReference>
<sequence>MRTTLAAAALTAATVLTVPMVAAAAPAPAASAAATSDRGRGPHLVPTLEQRATLSADHLAEGPASGAAVTPANGRTGPFDGQVIPGFSAMVDNGDGSFWAMPDNGFGNKQNSADFLLRVYRVTPDWETVDGGAGEIAVDEFISLRDPDGHIDFPIVNEGTEERLLTGNDFDVESLVRAEDGTFWIGEEFGPFLLHVDATGKLLEAPVPLPDLREGADGELESPQSPYLADGEEPLIRSSKGFEAMAGSKDGRYLYPILEGAITDDDEQRRRWIFQFDTTTGEYTGATWQYEADTDANLVGDAFMVKNDRLLILERDDFDGPASVTKRVYEIDLRSTDDAGYVEKELVVDLLDIANPHLIGTESSAGAYGVGEEFAFPMQSVEVVLQLADGRLLVGNDNNYPGNDARYPGTPDDTEMIVLDLEPTNRGGASGAQAGSNDPAEVIGHRGASGYRPEHTLAAYELAMNQCVDYIEPDLVSTKDGVLVARHENEIGGTTDVADHPEFADRRTTKTIDGAQLTGWFTEDFTLAELRTLRAKERIPATRPANTAYDGLYVVPTFEEVVDLARHSRTCDGEPMGIAPEIKHPTYFDSVGLSMEESVAEILEANGYGDKQDPVVIQSFETGNLKDLDGLTDVALAQLVNCSGAPYDLVAAGDSRTYKDLTTAEGLEGIAEYADILGACKDVMIPRNADGTLGEPTPVIEDAHRAGLEVHGWTFRAENTFLPTEFRSSADPAEHGDLAGEITVFLEAGMDGIFSDHPDIAVAAAEDFADAQHPGR</sequence>
<evidence type="ECO:0000256" key="6">
    <source>
        <dbReference type="ARBA" id="ARBA00047512"/>
    </source>
</evidence>
<proteinExistence type="inferred from homology"/>
<evidence type="ECO:0000256" key="7">
    <source>
        <dbReference type="SAM" id="SignalP"/>
    </source>
</evidence>
<keyword evidence="5" id="KW-0378">Hydrolase</keyword>
<comment type="catalytic activity">
    <reaction evidence="6">
        <text>a sn-glycero-3-phosphodiester + H2O = an alcohol + sn-glycerol 3-phosphate + H(+)</text>
        <dbReference type="Rhea" id="RHEA:12969"/>
        <dbReference type="ChEBI" id="CHEBI:15377"/>
        <dbReference type="ChEBI" id="CHEBI:15378"/>
        <dbReference type="ChEBI" id="CHEBI:30879"/>
        <dbReference type="ChEBI" id="CHEBI:57597"/>
        <dbReference type="ChEBI" id="CHEBI:83408"/>
        <dbReference type="EC" id="3.1.4.46"/>
    </reaction>
</comment>
<dbReference type="SUPFAM" id="SSF51695">
    <property type="entry name" value="PLC-like phosphodiesterases"/>
    <property type="match status" value="1"/>
</dbReference>
<name>A0ABP8EXR7_9MICO</name>
<evidence type="ECO:0000256" key="5">
    <source>
        <dbReference type="ARBA" id="ARBA00022801"/>
    </source>
</evidence>
<dbReference type="Pfam" id="PF13449">
    <property type="entry name" value="Phytase-like"/>
    <property type="match status" value="1"/>
</dbReference>
<dbReference type="PANTHER" id="PTHR43620">
    <property type="entry name" value="GLYCEROPHOSPHORYL DIESTER PHOSPHODIESTERASE"/>
    <property type="match status" value="1"/>
</dbReference>
<protein>
    <recommendedName>
        <fullName evidence="2">glycerophosphodiester phosphodiesterase</fullName>
        <ecNumber evidence="2">3.1.4.46</ecNumber>
    </recommendedName>
</protein>
<evidence type="ECO:0000313" key="10">
    <source>
        <dbReference type="Proteomes" id="UP001499841"/>
    </source>
</evidence>